<evidence type="ECO:0000256" key="4">
    <source>
        <dbReference type="ARBA" id="ARBA00022679"/>
    </source>
</evidence>
<feature type="transmembrane region" description="Helical" evidence="12">
    <location>
        <begin position="59"/>
        <end position="81"/>
    </location>
</feature>
<evidence type="ECO:0000256" key="11">
    <source>
        <dbReference type="RuleBase" id="RU003750"/>
    </source>
</evidence>
<dbReference type="PANTHER" id="PTHR14269:SF11">
    <property type="entry name" value="CDP-DIACYLGLYCEROL--GLYCEROL-3-PHOSPHATE 3-PHOSPHATIDYLTRANSFERASE"/>
    <property type="match status" value="1"/>
</dbReference>
<accession>A0ABX3HMM2</accession>
<evidence type="ECO:0000256" key="10">
    <source>
        <dbReference type="ARBA" id="ARBA00023264"/>
    </source>
</evidence>
<evidence type="ECO:0000256" key="12">
    <source>
        <dbReference type="SAM" id="Phobius"/>
    </source>
</evidence>
<evidence type="ECO:0000256" key="8">
    <source>
        <dbReference type="ARBA" id="ARBA00023136"/>
    </source>
</evidence>
<dbReference type="InterPro" id="IPR050324">
    <property type="entry name" value="CDP-alcohol_PTase-I"/>
</dbReference>
<keyword evidence="8 12" id="KW-0472">Membrane</keyword>
<dbReference type="PANTHER" id="PTHR14269">
    <property type="entry name" value="CDP-DIACYLGLYCEROL--GLYCEROL-3-PHOSPHATE 3-PHOSPHATIDYLTRANSFERASE-RELATED"/>
    <property type="match status" value="1"/>
</dbReference>
<dbReference type="Gene3D" id="1.20.120.1760">
    <property type="match status" value="1"/>
</dbReference>
<dbReference type="InterPro" id="IPR043130">
    <property type="entry name" value="CDP-OH_PTrfase_TM_dom"/>
</dbReference>
<keyword evidence="5 12" id="KW-0812">Transmembrane</keyword>
<name>A0ABX3HMM2_PAEBO</name>
<dbReference type="InterPro" id="IPR048254">
    <property type="entry name" value="CDP_ALCOHOL_P_TRANSF_CS"/>
</dbReference>
<reference evidence="13 14" key="1">
    <citation type="submission" date="2016-10" db="EMBL/GenBank/DDBJ databases">
        <title>Paenibacillus species isolates.</title>
        <authorList>
            <person name="Beno S.M."/>
        </authorList>
    </citation>
    <scope>NUCLEOTIDE SEQUENCE [LARGE SCALE GENOMIC DNA]</scope>
    <source>
        <strain evidence="13 14">FSL H7-0744</strain>
    </source>
</reference>
<dbReference type="InterPro" id="IPR000462">
    <property type="entry name" value="CDP-OH_P_trans"/>
</dbReference>
<dbReference type="Pfam" id="PF01066">
    <property type="entry name" value="CDP-OH_P_transf"/>
    <property type="match status" value="1"/>
</dbReference>
<evidence type="ECO:0000256" key="7">
    <source>
        <dbReference type="ARBA" id="ARBA00023098"/>
    </source>
</evidence>
<comment type="similarity">
    <text evidence="2 11">Belongs to the CDP-alcohol phosphatidyltransferase class-I family.</text>
</comment>
<proteinExistence type="inferred from homology"/>
<protein>
    <submittedName>
        <fullName evidence="13">CDP-alcohol phosphatidyltransferase</fullName>
    </submittedName>
</protein>
<comment type="subcellular location">
    <subcellularLocation>
        <location evidence="1">Membrane</location>
        <topology evidence="1">Multi-pass membrane protein</topology>
    </subcellularLocation>
</comment>
<feature type="transmembrane region" description="Helical" evidence="12">
    <location>
        <begin position="93"/>
        <end position="113"/>
    </location>
</feature>
<feature type="transmembrane region" description="Helical" evidence="12">
    <location>
        <begin position="12"/>
        <end position="38"/>
    </location>
</feature>
<keyword evidence="6 12" id="KW-1133">Transmembrane helix</keyword>
<dbReference type="Proteomes" id="UP000187412">
    <property type="component" value="Unassembled WGS sequence"/>
</dbReference>
<evidence type="ECO:0000256" key="3">
    <source>
        <dbReference type="ARBA" id="ARBA00022516"/>
    </source>
</evidence>
<keyword evidence="7" id="KW-0443">Lipid metabolism</keyword>
<evidence type="ECO:0000256" key="9">
    <source>
        <dbReference type="ARBA" id="ARBA00023209"/>
    </source>
</evidence>
<evidence type="ECO:0000256" key="6">
    <source>
        <dbReference type="ARBA" id="ARBA00022989"/>
    </source>
</evidence>
<dbReference type="EMBL" id="MPTB01000006">
    <property type="protein sequence ID" value="OMD50739.1"/>
    <property type="molecule type" value="Genomic_DNA"/>
</dbReference>
<gene>
    <name evidence="13" type="ORF">BSK56_06110</name>
</gene>
<evidence type="ECO:0000313" key="14">
    <source>
        <dbReference type="Proteomes" id="UP000187412"/>
    </source>
</evidence>
<sequence length="180" mass="19880">MPLLKNTANILSISRIVLLPALFFTYGNALLFTAVYLACGLSDVLDGYIARKTKSESTFGAKLDSIADLGFFAVVMVSIIFKNGDEILEYLPWIAATVLIRMANLVIAAYKYHSFAILHTWGNKLAGFLLFATPLILHLDQTAWLLPVCFTAVLSAAEESIIHLTSTELDLNRASLFYKK</sequence>
<comment type="caution">
    <text evidence="13">The sequence shown here is derived from an EMBL/GenBank/DDBJ whole genome shotgun (WGS) entry which is preliminary data.</text>
</comment>
<feature type="transmembrane region" description="Helical" evidence="12">
    <location>
        <begin position="125"/>
        <end position="146"/>
    </location>
</feature>
<dbReference type="PROSITE" id="PS00379">
    <property type="entry name" value="CDP_ALCOHOL_P_TRANSF"/>
    <property type="match status" value="1"/>
</dbReference>
<keyword evidence="3" id="KW-0444">Lipid biosynthesis</keyword>
<evidence type="ECO:0000256" key="5">
    <source>
        <dbReference type="ARBA" id="ARBA00022692"/>
    </source>
</evidence>
<keyword evidence="9" id="KW-0594">Phospholipid biosynthesis</keyword>
<evidence type="ECO:0000313" key="13">
    <source>
        <dbReference type="EMBL" id="OMD50739.1"/>
    </source>
</evidence>
<keyword evidence="14" id="KW-1185">Reference proteome</keyword>
<keyword evidence="10" id="KW-1208">Phospholipid metabolism</keyword>
<evidence type="ECO:0000256" key="2">
    <source>
        <dbReference type="ARBA" id="ARBA00010441"/>
    </source>
</evidence>
<keyword evidence="4 11" id="KW-0808">Transferase</keyword>
<evidence type="ECO:0000256" key="1">
    <source>
        <dbReference type="ARBA" id="ARBA00004141"/>
    </source>
</evidence>
<organism evidence="13 14">
    <name type="scientific">Paenibacillus borealis</name>
    <dbReference type="NCBI Taxonomy" id="160799"/>
    <lineage>
        <taxon>Bacteria</taxon>
        <taxon>Bacillati</taxon>
        <taxon>Bacillota</taxon>
        <taxon>Bacilli</taxon>
        <taxon>Bacillales</taxon>
        <taxon>Paenibacillaceae</taxon>
        <taxon>Paenibacillus</taxon>
    </lineage>
</organism>